<feature type="transmembrane region" description="Helical" evidence="3">
    <location>
        <begin position="21"/>
        <end position="44"/>
    </location>
</feature>
<gene>
    <name evidence="4" type="ORF">ENN47_02230</name>
</gene>
<evidence type="ECO:0000313" key="4">
    <source>
        <dbReference type="EMBL" id="HDP77006.1"/>
    </source>
</evidence>
<comment type="subcellular location">
    <subcellularLocation>
        <location evidence="1">Cell outer membrane</location>
    </subcellularLocation>
</comment>
<keyword evidence="2" id="KW-0998">Cell outer membrane</keyword>
<proteinExistence type="predicted"/>
<keyword evidence="3" id="KW-1133">Transmembrane helix</keyword>
<protein>
    <recommendedName>
        <fullName evidence="5">Prepilin-type N-terminal cleavage/methylation domain-containing protein</fullName>
    </recommendedName>
</protein>
<comment type="caution">
    <text evidence="4">The sequence shown here is derived from an EMBL/GenBank/DDBJ whole genome shotgun (WGS) entry which is preliminary data.</text>
</comment>
<dbReference type="InterPro" id="IPR012902">
    <property type="entry name" value="N_methyl_site"/>
</dbReference>
<evidence type="ECO:0008006" key="5">
    <source>
        <dbReference type="Google" id="ProtNLM"/>
    </source>
</evidence>
<keyword evidence="3" id="KW-0472">Membrane</keyword>
<organism evidence="4">
    <name type="scientific">Mesotoga infera</name>
    <dbReference type="NCBI Taxonomy" id="1236046"/>
    <lineage>
        <taxon>Bacteria</taxon>
        <taxon>Thermotogati</taxon>
        <taxon>Thermotogota</taxon>
        <taxon>Thermotogae</taxon>
        <taxon>Kosmotogales</taxon>
        <taxon>Kosmotogaceae</taxon>
        <taxon>Mesotoga</taxon>
    </lineage>
</organism>
<evidence type="ECO:0000256" key="1">
    <source>
        <dbReference type="ARBA" id="ARBA00004442"/>
    </source>
</evidence>
<keyword evidence="3" id="KW-0812">Transmembrane</keyword>
<dbReference type="Proteomes" id="UP000886198">
    <property type="component" value="Unassembled WGS sequence"/>
</dbReference>
<name>A0A7C1H515_9BACT</name>
<evidence type="ECO:0000256" key="2">
    <source>
        <dbReference type="ARBA" id="ARBA00023237"/>
    </source>
</evidence>
<accession>A0A7C1H515</accession>
<dbReference type="GO" id="GO:0009279">
    <property type="term" value="C:cell outer membrane"/>
    <property type="evidence" value="ECO:0007669"/>
    <property type="project" value="UniProtKB-SubCell"/>
</dbReference>
<evidence type="ECO:0000256" key="3">
    <source>
        <dbReference type="SAM" id="Phobius"/>
    </source>
</evidence>
<dbReference type="EMBL" id="DSBT01000066">
    <property type="protein sequence ID" value="HDP77006.1"/>
    <property type="molecule type" value="Genomic_DNA"/>
</dbReference>
<dbReference type="Pfam" id="PF07963">
    <property type="entry name" value="N_methyl"/>
    <property type="match status" value="1"/>
</dbReference>
<dbReference type="AlphaFoldDB" id="A0A7C1H515"/>
<reference evidence="4" key="1">
    <citation type="journal article" date="2020" name="mSystems">
        <title>Genome- and Community-Level Interaction Insights into Carbon Utilization and Element Cycling Functions of Hydrothermarchaeota in Hydrothermal Sediment.</title>
        <authorList>
            <person name="Zhou Z."/>
            <person name="Liu Y."/>
            <person name="Xu W."/>
            <person name="Pan J."/>
            <person name="Luo Z.H."/>
            <person name="Li M."/>
        </authorList>
    </citation>
    <scope>NUCLEOTIDE SEQUENCE [LARGE SCALE GENOMIC DNA]</scope>
    <source>
        <strain evidence="4">SpSt-1179</strain>
    </source>
</reference>
<sequence length="110" mass="12040">MKLLIDKSSVGSTKASRRSGFSFVEILIALAILIISVVSLLNFLTIALRVDHTSSAVTEDLLYKSGSLEARASSQSRSATVTVGEVEISGNLYEIEYGRVKRLIEFERSE</sequence>